<dbReference type="NCBIfam" id="NF005403">
    <property type="entry name" value="PRK06953.1"/>
    <property type="match status" value="1"/>
</dbReference>
<gene>
    <name evidence="1" type="ORF">BDD16_001713</name>
</gene>
<keyword evidence="2" id="KW-1185">Reference proteome</keyword>
<dbReference type="PANTHER" id="PTHR45458">
    <property type="entry name" value="SHORT-CHAIN DEHYDROGENASE/REDUCTASE SDR"/>
    <property type="match status" value="1"/>
</dbReference>
<organism evidence="1 2">
    <name type="scientific">Sphaerotilus montanus</name>
    <dbReference type="NCBI Taxonomy" id="522889"/>
    <lineage>
        <taxon>Bacteria</taxon>
        <taxon>Pseudomonadati</taxon>
        <taxon>Pseudomonadota</taxon>
        <taxon>Betaproteobacteria</taxon>
        <taxon>Burkholderiales</taxon>
        <taxon>Sphaerotilaceae</taxon>
        <taxon>Sphaerotilus</taxon>
    </lineage>
</organism>
<sequence length="228" mass="24017">MTTHSLPSSVLVVGASRGIGLELVRQYRDEGVRVTATARDTTGLQALTALGAQALRIDVAKTASVSGLAWQIDGEAFDLVVVNAGVYGPRLRTLDTPGDLDFDQVMHTNVLGPMRVIPQLLDALAPGARVVFLSSVMASIGGRQQSTGWLYAASKAALNSVMKDVSLALADRATCIAVHPGWVQTAMGGPQAPLSVEESVTSLRSTFARLGPSDNGRFLNHDGTPQPW</sequence>
<proteinExistence type="predicted"/>
<dbReference type="SUPFAM" id="SSF51735">
    <property type="entry name" value="NAD(P)-binding Rossmann-fold domains"/>
    <property type="match status" value="1"/>
</dbReference>
<dbReference type="InterPro" id="IPR036291">
    <property type="entry name" value="NAD(P)-bd_dom_sf"/>
</dbReference>
<dbReference type="InterPro" id="IPR020904">
    <property type="entry name" value="Sc_DH/Rdtase_CS"/>
</dbReference>
<dbReference type="Proteomes" id="UP000518288">
    <property type="component" value="Unassembled WGS sequence"/>
</dbReference>
<dbReference type="Gene3D" id="3.40.50.720">
    <property type="entry name" value="NAD(P)-binding Rossmann-like Domain"/>
    <property type="match status" value="1"/>
</dbReference>
<dbReference type="AlphaFoldDB" id="A0A7Y9U6H3"/>
<dbReference type="PROSITE" id="PS00061">
    <property type="entry name" value="ADH_SHORT"/>
    <property type="match status" value="1"/>
</dbReference>
<name>A0A7Y9U6H3_9BURK</name>
<dbReference type="CDD" id="cd05325">
    <property type="entry name" value="carb_red_sniffer_like_SDR_c"/>
    <property type="match status" value="1"/>
</dbReference>
<reference evidence="1 2" key="1">
    <citation type="submission" date="2020-07" db="EMBL/GenBank/DDBJ databases">
        <title>Genomic Encyclopedia of Archaeal and Bacterial Type Strains, Phase II (KMG-II): from individual species to whole genera.</title>
        <authorList>
            <person name="Goeker M."/>
        </authorList>
    </citation>
    <scope>NUCLEOTIDE SEQUENCE [LARGE SCALE GENOMIC DNA]</scope>
    <source>
        <strain evidence="1 2">DSM 21226</strain>
    </source>
</reference>
<dbReference type="GO" id="GO:0016616">
    <property type="term" value="F:oxidoreductase activity, acting on the CH-OH group of donors, NAD or NADP as acceptor"/>
    <property type="evidence" value="ECO:0007669"/>
    <property type="project" value="TreeGrafter"/>
</dbReference>
<evidence type="ECO:0000313" key="2">
    <source>
        <dbReference type="Proteomes" id="UP000518288"/>
    </source>
</evidence>
<dbReference type="RefSeq" id="WP_179633582.1">
    <property type="nucleotide sequence ID" value="NZ_CAXYYM010000026.1"/>
</dbReference>
<dbReference type="PRINTS" id="PR00081">
    <property type="entry name" value="GDHRDH"/>
</dbReference>
<comment type="caution">
    <text evidence="1">The sequence shown here is derived from an EMBL/GenBank/DDBJ whole genome shotgun (WGS) entry which is preliminary data.</text>
</comment>
<accession>A0A7Y9U6H3</accession>
<dbReference type="InterPro" id="IPR002347">
    <property type="entry name" value="SDR_fam"/>
</dbReference>
<dbReference type="Pfam" id="PF00106">
    <property type="entry name" value="adh_short"/>
    <property type="match status" value="1"/>
</dbReference>
<dbReference type="PANTHER" id="PTHR45458:SF1">
    <property type="entry name" value="SHORT CHAIN DEHYDROGENASE"/>
    <property type="match status" value="1"/>
</dbReference>
<protein>
    <submittedName>
        <fullName evidence="1">NAD(P)-dependent dehydrogenase (Short-subunit alcohol dehydrogenase family)</fullName>
    </submittedName>
</protein>
<evidence type="ECO:0000313" key="1">
    <source>
        <dbReference type="EMBL" id="NYG32727.1"/>
    </source>
</evidence>
<dbReference type="InterPro" id="IPR052184">
    <property type="entry name" value="SDR_enzymes"/>
</dbReference>
<dbReference type="EMBL" id="JACCFH010000001">
    <property type="protein sequence ID" value="NYG32727.1"/>
    <property type="molecule type" value="Genomic_DNA"/>
</dbReference>